<dbReference type="Proteomes" id="UP000007587">
    <property type="component" value="Chromosome"/>
</dbReference>
<evidence type="ECO:0000256" key="6">
    <source>
        <dbReference type="ARBA" id="ARBA00023235"/>
    </source>
</evidence>
<proteinExistence type="inferred from homology"/>
<evidence type="ECO:0000313" key="12">
    <source>
        <dbReference type="EMBL" id="AFE09796.1"/>
    </source>
</evidence>
<evidence type="ECO:0000256" key="5">
    <source>
        <dbReference type="ARBA" id="ARBA00022842"/>
    </source>
</evidence>
<evidence type="ECO:0000256" key="1">
    <source>
        <dbReference type="ARBA" id="ARBA00001946"/>
    </source>
</evidence>
<dbReference type="Pfam" id="PF00408">
    <property type="entry name" value="PGM_PMM_IV"/>
    <property type="match status" value="1"/>
</dbReference>
<dbReference type="InterPro" id="IPR016066">
    <property type="entry name" value="A-D-PHexomutase_CS"/>
</dbReference>
<name>H8MQZ1_CORCM</name>
<keyword evidence="5 7" id="KW-0460">Magnesium</keyword>
<dbReference type="Gene3D" id="3.30.310.50">
    <property type="entry name" value="Alpha-D-phosphohexomutase, C-terminal domain"/>
    <property type="match status" value="1"/>
</dbReference>
<dbReference type="GO" id="GO:0006166">
    <property type="term" value="P:purine ribonucleoside salvage"/>
    <property type="evidence" value="ECO:0007669"/>
    <property type="project" value="TreeGrafter"/>
</dbReference>
<keyword evidence="13" id="KW-1185">Reference proteome</keyword>
<dbReference type="InterPro" id="IPR005845">
    <property type="entry name" value="A-D-PHexomutase_a/b/a-II"/>
</dbReference>
<evidence type="ECO:0000256" key="4">
    <source>
        <dbReference type="ARBA" id="ARBA00022723"/>
    </source>
</evidence>
<gene>
    <name evidence="12" type="primary">pgm</name>
    <name evidence="12" type="ordered locus">COCOR_02542</name>
</gene>
<dbReference type="EMBL" id="CP003389">
    <property type="protein sequence ID" value="AFE09796.1"/>
    <property type="molecule type" value="Genomic_DNA"/>
</dbReference>
<dbReference type="STRING" id="1144275.COCOR_02542"/>
<dbReference type="CDD" id="cd05801">
    <property type="entry name" value="PGM_like3"/>
    <property type="match status" value="1"/>
</dbReference>
<dbReference type="InterPro" id="IPR036900">
    <property type="entry name" value="A-D-PHexomutase_C_sf"/>
</dbReference>
<dbReference type="SUPFAM" id="SSF55957">
    <property type="entry name" value="Phosphoglucomutase, C-terminal domain"/>
    <property type="match status" value="1"/>
</dbReference>
<dbReference type="PROSITE" id="PS00710">
    <property type="entry name" value="PGM_PMM"/>
    <property type="match status" value="1"/>
</dbReference>
<dbReference type="Pfam" id="PF02879">
    <property type="entry name" value="PGM_PMM_II"/>
    <property type="match status" value="1"/>
</dbReference>
<keyword evidence="6" id="KW-0413">Isomerase</keyword>
<evidence type="ECO:0000256" key="7">
    <source>
        <dbReference type="RuleBase" id="RU004326"/>
    </source>
</evidence>
<protein>
    <submittedName>
        <fullName evidence="12">Phosphoglucomutase</fullName>
    </submittedName>
</protein>
<dbReference type="InterPro" id="IPR005844">
    <property type="entry name" value="A-D-PHexomutase_a/b/a-I"/>
</dbReference>
<dbReference type="InParanoid" id="H8MQZ1"/>
<dbReference type="InterPro" id="IPR005846">
    <property type="entry name" value="A-D-PHexomutase_a/b/a-III"/>
</dbReference>
<evidence type="ECO:0000259" key="8">
    <source>
        <dbReference type="Pfam" id="PF00408"/>
    </source>
</evidence>
<evidence type="ECO:0000259" key="10">
    <source>
        <dbReference type="Pfam" id="PF02879"/>
    </source>
</evidence>
<dbReference type="RefSeq" id="WP_014395369.1">
    <property type="nucleotide sequence ID" value="NC_017030.1"/>
</dbReference>
<comment type="cofactor">
    <cofactor evidence="1">
        <name>Mg(2+)</name>
        <dbReference type="ChEBI" id="CHEBI:18420"/>
    </cofactor>
</comment>
<reference evidence="13" key="2">
    <citation type="submission" date="2012-03" db="EMBL/GenBank/DDBJ databases">
        <title>Genome sequence of the fruiting myxobacterium Corallococcus coralloides DSM 2259.</title>
        <authorList>
            <person name="Huntley S."/>
            <person name="Zhang Y."/>
            <person name="Treuner-Lange A."/>
            <person name="Sensen C.W."/>
            <person name="Sogaard-Andersen L."/>
        </authorList>
    </citation>
    <scope>NUCLEOTIDE SEQUENCE [LARGE SCALE GENOMIC DNA]</scope>
    <source>
        <strain evidence="13">ATCC 25202 / DSM 2259 / NBRC 100086 / M2</strain>
    </source>
</reference>
<evidence type="ECO:0000313" key="13">
    <source>
        <dbReference type="Proteomes" id="UP000007587"/>
    </source>
</evidence>
<keyword evidence="4 7" id="KW-0479">Metal-binding</keyword>
<reference evidence="12 13" key="1">
    <citation type="journal article" date="2012" name="J. Bacteriol.">
        <title>Complete Genome Sequence of the Fruiting Myxobacterium Corallococcus coralloides DSM 2259.</title>
        <authorList>
            <person name="Huntley S."/>
            <person name="Zhang Y."/>
            <person name="Treuner-Lange A."/>
            <person name="Kneip S."/>
            <person name="Sensen C.W."/>
            <person name="Sogaard-Andersen L."/>
        </authorList>
    </citation>
    <scope>NUCLEOTIDE SEQUENCE [LARGE SCALE GENOMIC DNA]</scope>
    <source>
        <strain evidence="13">ATCC 25202 / DSM 2259 / NBRC 100086 / M2</strain>
    </source>
</reference>
<dbReference type="GO" id="GO:0005975">
    <property type="term" value="P:carbohydrate metabolic process"/>
    <property type="evidence" value="ECO:0007669"/>
    <property type="project" value="InterPro"/>
</dbReference>
<dbReference type="InterPro" id="IPR005852">
    <property type="entry name" value="PGM_a-D-Glc-sp"/>
</dbReference>
<evidence type="ECO:0000256" key="2">
    <source>
        <dbReference type="ARBA" id="ARBA00010231"/>
    </source>
</evidence>
<dbReference type="PANTHER" id="PTHR45745">
    <property type="entry name" value="PHOSPHOMANNOMUTASE 45A"/>
    <property type="match status" value="1"/>
</dbReference>
<feature type="domain" description="Alpha-D-phosphohexomutase alpha/beta/alpha" evidence="10">
    <location>
        <begin position="208"/>
        <end position="312"/>
    </location>
</feature>
<dbReference type="GO" id="GO:0004614">
    <property type="term" value="F:phosphoglucomutase activity"/>
    <property type="evidence" value="ECO:0007669"/>
    <property type="project" value="InterPro"/>
</dbReference>
<organism evidence="12 13">
    <name type="scientific">Corallococcus coralloides (strain ATCC 25202 / DSM 2259 / NBRC 100086 / M2)</name>
    <name type="common">Myxococcus coralloides</name>
    <dbReference type="NCBI Taxonomy" id="1144275"/>
    <lineage>
        <taxon>Bacteria</taxon>
        <taxon>Pseudomonadati</taxon>
        <taxon>Myxococcota</taxon>
        <taxon>Myxococcia</taxon>
        <taxon>Myxococcales</taxon>
        <taxon>Cystobacterineae</taxon>
        <taxon>Myxococcaceae</taxon>
        <taxon>Corallococcus</taxon>
    </lineage>
</organism>
<dbReference type="Pfam" id="PF02878">
    <property type="entry name" value="PGM_PMM_I"/>
    <property type="match status" value="1"/>
</dbReference>
<dbReference type="Gene3D" id="3.40.120.10">
    <property type="entry name" value="Alpha-D-Glucose-1,6-Bisphosphate, subunit A, domain 3"/>
    <property type="match status" value="3"/>
</dbReference>
<dbReference type="GO" id="GO:0008973">
    <property type="term" value="F:phosphopentomutase activity"/>
    <property type="evidence" value="ECO:0007669"/>
    <property type="project" value="TreeGrafter"/>
</dbReference>
<dbReference type="GO" id="GO:0000287">
    <property type="term" value="F:magnesium ion binding"/>
    <property type="evidence" value="ECO:0007669"/>
    <property type="project" value="InterPro"/>
</dbReference>
<dbReference type="AlphaFoldDB" id="H8MQZ1"/>
<evidence type="ECO:0000259" key="11">
    <source>
        <dbReference type="Pfam" id="PF02880"/>
    </source>
</evidence>
<accession>H8MQZ1</accession>
<evidence type="ECO:0000256" key="3">
    <source>
        <dbReference type="ARBA" id="ARBA00022553"/>
    </source>
</evidence>
<feature type="domain" description="Alpha-D-phosphohexomutase alpha/beta/alpha" evidence="9">
    <location>
        <begin position="39"/>
        <end position="177"/>
    </location>
</feature>
<keyword evidence="3" id="KW-0597">Phosphoprotein</keyword>
<evidence type="ECO:0000259" key="9">
    <source>
        <dbReference type="Pfam" id="PF02878"/>
    </source>
</evidence>
<dbReference type="InterPro" id="IPR005843">
    <property type="entry name" value="A-D-PHexomutase_C"/>
</dbReference>
<dbReference type="InterPro" id="IPR016055">
    <property type="entry name" value="A-D-PHexomutase_a/b/a-I/II/III"/>
</dbReference>
<dbReference type="SUPFAM" id="SSF53738">
    <property type="entry name" value="Phosphoglucomutase, first 3 domains"/>
    <property type="match status" value="3"/>
</dbReference>
<dbReference type="KEGG" id="ccx:COCOR_02542"/>
<dbReference type="OrthoDB" id="9806956at2"/>
<dbReference type="Pfam" id="PF02880">
    <property type="entry name" value="PGM_PMM_III"/>
    <property type="match status" value="1"/>
</dbReference>
<comment type="similarity">
    <text evidence="2 7">Belongs to the phosphohexose mutase family.</text>
</comment>
<dbReference type="eggNOG" id="COG0033">
    <property type="taxonomic scope" value="Bacteria"/>
</dbReference>
<dbReference type="NCBIfam" id="TIGR01132">
    <property type="entry name" value="pgm"/>
    <property type="match status" value="1"/>
</dbReference>
<sequence>MAHPSAGKPLSRDLLINPEKLRAQYYDDTPDASVAEQRVAFGTSGHRGSAARRGFNEAHILAVAQALCEYRKQQGHDGPLFLGMDTHALSEPAQRTTLEVLAAHGVEVRYTDGATPTPVISHAILTYNRGRTSGLADGIVITPSHNPPEDGGIKYNPPNGGPADTNVTSLVEKRANELMAAGNKGVQRVPYEKARASASVKAYDFITPYVADLANVVDLDVIRGAKLKLGADPLGGSNLAYWAPLAEKYGLDLTVVNPTVDPTFGFMPADHDGKIRMDCSSPYAMANLVKLKDQYALAFGNDTDSDRHGIVTRSMGLMNPNHYLSVAINYLFRNRPGWKADAAVGKTLVSSSLIDRVGKDLGRRVVEVPVGFKWFVDGLLDGSLGFGGEESAGASFLRKDGTVWTTDKDGIILDLLAAEILARTGKDPGEHYQELAKKFGAPLYTRIDQPATAAQKAALKKLSPEAVKATSLAGEPILQRLTRAPGNNADIGGLKVTTENGWFAARPSGTEDVYKIYAESFRDQAHLDAIVQEARAIVGEAFAGK</sequence>
<feature type="domain" description="Alpha-D-phosphohexomutase alpha/beta/alpha" evidence="11">
    <location>
        <begin position="319"/>
        <end position="439"/>
    </location>
</feature>
<dbReference type="PANTHER" id="PTHR45745:SF1">
    <property type="entry name" value="PHOSPHOGLUCOMUTASE 2B-RELATED"/>
    <property type="match status" value="1"/>
</dbReference>
<feature type="domain" description="Alpha-D-phosphohexomutase C-terminal" evidence="8">
    <location>
        <begin position="487"/>
        <end position="535"/>
    </location>
</feature>
<dbReference type="HOGENOM" id="CLU_016950_8_1_7"/>